<protein>
    <submittedName>
        <fullName evidence="2">Unannotated protein</fullName>
    </submittedName>
</protein>
<sequence length="312" mass="33014">MADPRAVEAPEVLTALAVACESVRRACDDTLLELARRRVAMLLNNEAELQAKAWGTISAIQIAELSNWPTSDAFDDRQKAALAMAEQFVIDVTGVLAGPLAASAGALGAEIGPLVQALYLLDVGQRVDLVLTTLLGDTVTSESWAWGATGEIPADPMVAIMAMLAAVGRLQLVDPVTKELIRLRGARLHECRRCQTVRSVAALNAGANDELLNADDPASISQLSTGTLAALELVDAMFVGPPVIDQELVGRLTQSYDSGELVEIVSYLLRNACNKIPVAFGVDDAIVEEGFEYQVIDASGETVTVDASALTN</sequence>
<evidence type="ECO:0000313" key="2">
    <source>
        <dbReference type="EMBL" id="CAB4938583.1"/>
    </source>
</evidence>
<dbReference type="AlphaFoldDB" id="A0A6J7J5G8"/>
<proteinExistence type="predicted"/>
<dbReference type="InterPro" id="IPR029032">
    <property type="entry name" value="AhpD-like"/>
</dbReference>
<evidence type="ECO:0000313" key="1">
    <source>
        <dbReference type="EMBL" id="CAB4633472.1"/>
    </source>
</evidence>
<dbReference type="Gene3D" id="1.20.1290.10">
    <property type="entry name" value="AhpD-like"/>
    <property type="match status" value="2"/>
</dbReference>
<name>A0A6J7J5G8_9ZZZZ</name>
<dbReference type="EMBL" id="CAFBNA010000085">
    <property type="protein sequence ID" value="CAB4938583.1"/>
    <property type="molecule type" value="Genomic_DNA"/>
</dbReference>
<dbReference type="SUPFAM" id="SSF69118">
    <property type="entry name" value="AhpD-like"/>
    <property type="match status" value="2"/>
</dbReference>
<dbReference type="EMBL" id="CAEZVK010000085">
    <property type="protein sequence ID" value="CAB4633472.1"/>
    <property type="molecule type" value="Genomic_DNA"/>
</dbReference>
<accession>A0A6J7J5G8</accession>
<gene>
    <name evidence="1" type="ORF">UFOPK2000_00877</name>
    <name evidence="2" type="ORF">UFOPK3708_01308</name>
</gene>
<reference evidence="2" key="1">
    <citation type="submission" date="2020-05" db="EMBL/GenBank/DDBJ databases">
        <authorList>
            <person name="Chiriac C."/>
            <person name="Salcher M."/>
            <person name="Ghai R."/>
            <person name="Kavagutti S V."/>
        </authorList>
    </citation>
    <scope>NUCLEOTIDE SEQUENCE</scope>
</reference>
<organism evidence="2">
    <name type="scientific">freshwater metagenome</name>
    <dbReference type="NCBI Taxonomy" id="449393"/>
    <lineage>
        <taxon>unclassified sequences</taxon>
        <taxon>metagenomes</taxon>
        <taxon>ecological metagenomes</taxon>
    </lineage>
</organism>